<dbReference type="InterPro" id="IPR006612">
    <property type="entry name" value="THAP_Znf"/>
</dbReference>
<evidence type="ECO:0000313" key="10">
    <source>
        <dbReference type="Proteomes" id="UP001249851"/>
    </source>
</evidence>
<evidence type="ECO:0000313" key="9">
    <source>
        <dbReference type="EMBL" id="KAK2554036.1"/>
    </source>
</evidence>
<dbReference type="SUPFAM" id="SSF57716">
    <property type="entry name" value="Glucocorticoid receptor-like (DNA-binding domain)"/>
    <property type="match status" value="1"/>
</dbReference>
<dbReference type="InterPro" id="IPR027806">
    <property type="entry name" value="HARBI1_dom"/>
</dbReference>
<dbReference type="PANTHER" id="PTHR23080:SF133">
    <property type="entry name" value="SI:CH211-262I1.5-RELATED"/>
    <property type="match status" value="1"/>
</dbReference>
<gene>
    <name evidence="9" type="ORF">P5673_024372</name>
</gene>
<dbReference type="EMBL" id="JARQWQ010000072">
    <property type="protein sequence ID" value="KAK2554036.1"/>
    <property type="molecule type" value="Genomic_DNA"/>
</dbReference>
<evidence type="ECO:0000256" key="6">
    <source>
        <dbReference type="PROSITE-ProRule" id="PRU00309"/>
    </source>
</evidence>
<organism evidence="9 10">
    <name type="scientific">Acropora cervicornis</name>
    <name type="common">Staghorn coral</name>
    <dbReference type="NCBI Taxonomy" id="6130"/>
    <lineage>
        <taxon>Eukaryota</taxon>
        <taxon>Metazoa</taxon>
        <taxon>Cnidaria</taxon>
        <taxon>Anthozoa</taxon>
        <taxon>Hexacorallia</taxon>
        <taxon>Scleractinia</taxon>
        <taxon>Astrocoeniina</taxon>
        <taxon>Acroporidae</taxon>
        <taxon>Acropora</taxon>
    </lineage>
</organism>
<keyword evidence="5 6" id="KW-0238">DNA-binding</keyword>
<evidence type="ECO:0000256" key="7">
    <source>
        <dbReference type="SAM" id="MobiDB-lite"/>
    </source>
</evidence>
<protein>
    <recommendedName>
        <fullName evidence="8">THAP-type domain-containing protein</fullName>
    </recommendedName>
</protein>
<keyword evidence="10" id="KW-1185">Reference proteome</keyword>
<evidence type="ECO:0000256" key="2">
    <source>
        <dbReference type="ARBA" id="ARBA00022723"/>
    </source>
</evidence>
<feature type="region of interest" description="Disordered" evidence="7">
    <location>
        <begin position="110"/>
        <end position="142"/>
    </location>
</feature>
<accession>A0AAD9Q3L7</accession>
<proteinExistence type="predicted"/>
<dbReference type="AlphaFoldDB" id="A0AAD9Q3L7"/>
<name>A0AAD9Q3L7_ACRCE</name>
<sequence length="524" mass="60095">MVWHWNCASALCHNSWRTKGVRYYNLPVDPELRRKYQLVLKNENVNWTKQVICSAHWSRGERLSPDDIPDVICSEEQQEKFESLLKKTPSKSLKKKVVCVHRALVEANRETRGELKSTGKRKAPKERPFSPGNMQPVKKRRKTRISLEKENLSLQSQNTSLISENKALSEKVLKMEQLLQEMKAVQEKMKFERYSFEQKLKEMKFELNKRSFTYDCLKIRENEFFLLCGLSVNEFDCLFACLMPFLHLIVYPDCVQSLEKLDSNNKLLDDRTELLVALTVARHAVDLVIMAKLVSGSSSTISRVFVAWMVFLCCVLDEVNLKPLPGFMEAFLPRVFVDAGYADCEILGDNTETWIAQSENFELNNVTFSHYKNHTTGKVSVWIFPHGALCKCSDAFPGSISDEQITEQIDVIDYCPKGKVVLTDKGFAISDLCHEKGVNHNRPPMKFNTQYDENDISLNFDIAALRIYNENAIGRIRDWSILNKCWPSGRVDLLGICWIALAHIVNLTKKPVGPKTQDSDAQLP</sequence>
<dbReference type="Proteomes" id="UP001249851">
    <property type="component" value="Unassembled WGS sequence"/>
</dbReference>
<evidence type="ECO:0000256" key="5">
    <source>
        <dbReference type="ARBA" id="ARBA00023125"/>
    </source>
</evidence>
<keyword evidence="2" id="KW-0479">Metal-binding</keyword>
<keyword evidence="4" id="KW-0862">Zinc</keyword>
<feature type="domain" description="THAP-type" evidence="8">
    <location>
        <begin position="1"/>
        <end position="72"/>
    </location>
</feature>
<dbReference type="Pfam" id="PF13359">
    <property type="entry name" value="DDE_Tnp_4"/>
    <property type="match status" value="1"/>
</dbReference>
<evidence type="ECO:0000256" key="4">
    <source>
        <dbReference type="ARBA" id="ARBA00022833"/>
    </source>
</evidence>
<dbReference type="GO" id="GO:0003677">
    <property type="term" value="F:DNA binding"/>
    <property type="evidence" value="ECO:0007669"/>
    <property type="project" value="UniProtKB-UniRule"/>
</dbReference>
<dbReference type="PROSITE" id="PS50950">
    <property type="entry name" value="ZF_THAP"/>
    <property type="match status" value="1"/>
</dbReference>
<dbReference type="GO" id="GO:0008270">
    <property type="term" value="F:zinc ion binding"/>
    <property type="evidence" value="ECO:0007669"/>
    <property type="project" value="UniProtKB-KW"/>
</dbReference>
<keyword evidence="3 6" id="KW-0863">Zinc-finger</keyword>
<evidence type="ECO:0000259" key="8">
    <source>
        <dbReference type="PROSITE" id="PS50950"/>
    </source>
</evidence>
<reference evidence="9" key="1">
    <citation type="journal article" date="2023" name="G3 (Bethesda)">
        <title>Whole genome assembly and annotation of the endangered Caribbean coral Acropora cervicornis.</title>
        <authorList>
            <person name="Selwyn J.D."/>
            <person name="Vollmer S.V."/>
        </authorList>
    </citation>
    <scope>NUCLEOTIDE SEQUENCE</scope>
    <source>
        <strain evidence="9">K2</strain>
    </source>
</reference>
<comment type="caution">
    <text evidence="9">The sequence shown here is derived from an EMBL/GenBank/DDBJ whole genome shotgun (WGS) entry which is preliminary data.</text>
</comment>
<dbReference type="PANTHER" id="PTHR23080">
    <property type="entry name" value="THAP DOMAIN PROTEIN"/>
    <property type="match status" value="1"/>
</dbReference>
<comment type="cofactor">
    <cofactor evidence="1">
        <name>a divalent metal cation</name>
        <dbReference type="ChEBI" id="CHEBI:60240"/>
    </cofactor>
</comment>
<reference evidence="9" key="2">
    <citation type="journal article" date="2023" name="Science">
        <title>Genomic signatures of disease resistance in endangered staghorn corals.</title>
        <authorList>
            <person name="Vollmer S.V."/>
            <person name="Selwyn J.D."/>
            <person name="Despard B.A."/>
            <person name="Roesel C.L."/>
        </authorList>
    </citation>
    <scope>NUCLEOTIDE SEQUENCE</scope>
    <source>
        <strain evidence="9">K2</strain>
    </source>
</reference>
<evidence type="ECO:0000256" key="3">
    <source>
        <dbReference type="ARBA" id="ARBA00022771"/>
    </source>
</evidence>
<evidence type="ECO:0000256" key="1">
    <source>
        <dbReference type="ARBA" id="ARBA00001968"/>
    </source>
</evidence>